<dbReference type="GO" id="GO:0008061">
    <property type="term" value="F:chitin binding"/>
    <property type="evidence" value="ECO:0007669"/>
    <property type="project" value="InterPro"/>
</dbReference>
<protein>
    <recommendedName>
        <fullName evidence="7">Metalloendopeptidase</fullName>
        <ecNumber evidence="7">3.4.24.-</ecNumber>
    </recommendedName>
</protein>
<feature type="domain" description="GH18" evidence="9">
    <location>
        <begin position="388"/>
        <end position="743"/>
    </location>
</feature>
<dbReference type="PROSITE" id="PS51910">
    <property type="entry name" value="GH18_2"/>
    <property type="match status" value="1"/>
</dbReference>
<dbReference type="InterPro" id="IPR001506">
    <property type="entry name" value="Peptidase_M12A"/>
</dbReference>
<accession>A0A9X6NI98</accession>
<dbReference type="GO" id="GO:0005975">
    <property type="term" value="P:carbohydrate metabolic process"/>
    <property type="evidence" value="ECO:0007669"/>
    <property type="project" value="InterPro"/>
</dbReference>
<dbReference type="SUPFAM" id="SSF55486">
    <property type="entry name" value="Metalloproteases ('zincins'), catalytic domain"/>
    <property type="match status" value="1"/>
</dbReference>
<dbReference type="GO" id="GO:0008270">
    <property type="term" value="F:zinc ion binding"/>
    <property type="evidence" value="ECO:0007669"/>
    <property type="project" value="UniProtKB-UniRule"/>
</dbReference>
<dbReference type="InterPro" id="IPR017853">
    <property type="entry name" value="GH"/>
</dbReference>
<dbReference type="Pfam" id="PF01400">
    <property type="entry name" value="Astacin"/>
    <property type="match status" value="1"/>
</dbReference>
<dbReference type="InterPro" id="IPR011583">
    <property type="entry name" value="Chitinase_II/V-like_cat"/>
</dbReference>
<dbReference type="Gene3D" id="3.40.390.10">
    <property type="entry name" value="Collagenase (Catalytic Domain)"/>
    <property type="match status" value="1"/>
</dbReference>
<dbReference type="Gene3D" id="3.20.20.80">
    <property type="entry name" value="Glycosidases"/>
    <property type="match status" value="1"/>
</dbReference>
<comment type="caution">
    <text evidence="10">The sequence shown here is derived from an EMBL/GenBank/DDBJ whole genome shotgun (WGS) entry which is preliminary data.</text>
</comment>
<evidence type="ECO:0000313" key="10">
    <source>
        <dbReference type="EMBL" id="OWA54490.1"/>
    </source>
</evidence>
<keyword evidence="3 6" id="KW-0378">Hydrolase</keyword>
<organism evidence="10 11">
    <name type="scientific">Hypsibius exemplaris</name>
    <name type="common">Freshwater tardigrade</name>
    <dbReference type="NCBI Taxonomy" id="2072580"/>
    <lineage>
        <taxon>Eukaryota</taxon>
        <taxon>Metazoa</taxon>
        <taxon>Ecdysozoa</taxon>
        <taxon>Tardigrada</taxon>
        <taxon>Eutardigrada</taxon>
        <taxon>Parachela</taxon>
        <taxon>Hypsibioidea</taxon>
        <taxon>Hypsibiidae</taxon>
        <taxon>Hypsibius</taxon>
    </lineage>
</organism>
<dbReference type="InterPro" id="IPR024079">
    <property type="entry name" value="MetalloPept_cat_dom_sf"/>
</dbReference>
<dbReference type="OrthoDB" id="291007at2759"/>
<keyword evidence="1 6" id="KW-0645">Protease</keyword>
<keyword evidence="2 6" id="KW-0479">Metal-binding</keyword>
<comment type="cofactor">
    <cofactor evidence="6 7">
        <name>Zn(2+)</name>
        <dbReference type="ChEBI" id="CHEBI:29105"/>
    </cofactor>
    <text evidence="6 7">Binds 1 zinc ion per subunit.</text>
</comment>
<feature type="domain" description="Peptidase M12A" evidence="8">
    <location>
        <begin position="162"/>
        <end position="362"/>
    </location>
</feature>
<gene>
    <name evidence="10" type="ORF">BV898_18890</name>
</gene>
<feature type="domain" description="Peptidase M12A" evidence="8">
    <location>
        <begin position="1"/>
        <end position="34"/>
    </location>
</feature>
<dbReference type="GO" id="GO:0004222">
    <property type="term" value="F:metalloendopeptidase activity"/>
    <property type="evidence" value="ECO:0007669"/>
    <property type="project" value="UniProtKB-UniRule"/>
</dbReference>
<evidence type="ECO:0000256" key="6">
    <source>
        <dbReference type="PROSITE-ProRule" id="PRU01211"/>
    </source>
</evidence>
<comment type="caution">
    <text evidence="6">Lacks conserved residue(s) required for the propagation of feature annotation.</text>
</comment>
<dbReference type="SMART" id="SM00636">
    <property type="entry name" value="Glyco_18"/>
    <property type="match status" value="1"/>
</dbReference>
<dbReference type="SUPFAM" id="SSF54556">
    <property type="entry name" value="Chitinase insertion domain"/>
    <property type="match status" value="1"/>
</dbReference>
<evidence type="ECO:0000256" key="1">
    <source>
        <dbReference type="ARBA" id="ARBA00022670"/>
    </source>
</evidence>
<dbReference type="InterPro" id="IPR034035">
    <property type="entry name" value="Astacin-like_dom"/>
</dbReference>
<keyword evidence="4 6" id="KW-0862">Zinc</keyword>
<evidence type="ECO:0000256" key="3">
    <source>
        <dbReference type="ARBA" id="ARBA00022801"/>
    </source>
</evidence>
<feature type="active site" evidence="6">
    <location>
        <position position="261"/>
    </location>
</feature>
<proteinExistence type="predicted"/>
<keyword evidence="11" id="KW-1185">Reference proteome</keyword>
<dbReference type="InterPro" id="IPR001223">
    <property type="entry name" value="Glyco_hydro18_cat"/>
</dbReference>
<dbReference type="EC" id="3.4.24.-" evidence="7"/>
<evidence type="ECO:0000259" key="9">
    <source>
        <dbReference type="PROSITE" id="PS51910"/>
    </source>
</evidence>
<dbReference type="SUPFAM" id="SSF51445">
    <property type="entry name" value="(Trans)glycosidases"/>
    <property type="match status" value="1"/>
</dbReference>
<name>A0A9X6NI98_HYPEX</name>
<evidence type="ECO:0000256" key="2">
    <source>
        <dbReference type="ARBA" id="ARBA00022723"/>
    </source>
</evidence>
<dbReference type="InterPro" id="IPR029070">
    <property type="entry name" value="Chitinase_insertion_sf"/>
</dbReference>
<reference evidence="11" key="1">
    <citation type="submission" date="2017-01" db="EMBL/GenBank/DDBJ databases">
        <title>Comparative genomics of anhydrobiosis in the tardigrade Hypsibius dujardini.</title>
        <authorList>
            <person name="Yoshida Y."/>
            <person name="Koutsovoulos G."/>
            <person name="Laetsch D."/>
            <person name="Stevens L."/>
            <person name="Kumar S."/>
            <person name="Horikawa D."/>
            <person name="Ishino K."/>
            <person name="Komine S."/>
            <person name="Tomita M."/>
            <person name="Blaxter M."/>
            <person name="Arakawa K."/>
        </authorList>
    </citation>
    <scope>NUCLEOTIDE SEQUENCE [LARGE SCALE GENOMIC DNA]</scope>
    <source>
        <strain evidence="11">Z151</strain>
    </source>
</reference>
<feature type="binding site" evidence="6">
    <location>
        <position position="264"/>
    </location>
    <ligand>
        <name>Zn(2+)</name>
        <dbReference type="ChEBI" id="CHEBI:29105"/>
        <note>catalytic</note>
    </ligand>
</feature>
<sequence length="747" mass="83259">MPNIIAKEGLKPIGNRVVMSVLDVRRINLLYKCPVSVPTTQSVLNATVPPSTTTSTDGSEPIITAATLPTTTTTTVDKAKKSSARCPISPDGMHIDDCQSAADCVARNLGSMCSDGRAPYVFNLAKALDDDALALAPNASFLEGDIFGVDAPSSDANDVGYNAVMDENLRWISRTVPFAFSSTFESTERDKMELVRTAMDVFEKSTCLKFVQRTNEIQYIQFHADPNRCYSNYGKQIRGTKIGLSIINCFTNATSGIAQHEIMHALGFFHEQSRMDRDQYVDINWSNIRKKDWDQFKIYESTAFNETYDFGSLLHYGMYDFAIEPHVWTIRPKDKYKDKVIGQRNGLSEIDIRKLNKMYPCPAPSTVPNSAGLLKADSDTQQTQFIFPHRGCYYTLAGETRLGQYKFTPDDLDTTLCTYISVAFGVLQDGKIMFSSRLRATLRQLRENSRSNLKLFLTVGGADDSDSLDAIARDASRSNAFAWTTAHELRLSGVDGLDIMYQKKSGVNAATFTAFIKKIHNVFQMESSESDKPQLALSLVVFAETSMTASISAKDLNPLVDIVNVAAYDFAGADHHSLSHHSPTIMGPIGTQTLYNMESLLDHWLKRGFDKSKLVAGLPFYGRGWLRDESTEHELASAALQWITASAYTRERGTWPYYEICQRIKQDGATNFVDPLIQASYAYSAAWWIGYNDVHTIKTKANWARLHGFGVYAWDVSQDDFRNTCGDGKYPLLNAIAQQMKSTSSAK</sequence>
<evidence type="ECO:0000259" key="8">
    <source>
        <dbReference type="PROSITE" id="PS51864"/>
    </source>
</evidence>
<dbReference type="EMBL" id="MTYJ01000412">
    <property type="protein sequence ID" value="OWA54490.1"/>
    <property type="molecule type" value="Genomic_DNA"/>
</dbReference>
<evidence type="ECO:0000256" key="5">
    <source>
        <dbReference type="ARBA" id="ARBA00023049"/>
    </source>
</evidence>
<dbReference type="AlphaFoldDB" id="A0A9X6NI98"/>
<dbReference type="PRINTS" id="PR00480">
    <property type="entry name" value="ASTACIN"/>
</dbReference>
<feature type="binding site" evidence="6">
    <location>
        <position position="260"/>
    </location>
    <ligand>
        <name>Zn(2+)</name>
        <dbReference type="ChEBI" id="CHEBI:29105"/>
        <note>catalytic</note>
    </ligand>
</feature>
<dbReference type="InterPro" id="IPR006026">
    <property type="entry name" value="Peptidase_Metallo"/>
</dbReference>
<evidence type="ECO:0000313" key="11">
    <source>
        <dbReference type="Proteomes" id="UP000192578"/>
    </source>
</evidence>
<keyword evidence="5 6" id="KW-0482">Metalloprotease</keyword>
<dbReference type="PANTHER" id="PTHR10127:SF780">
    <property type="entry name" value="METALLOENDOPEPTIDASE"/>
    <property type="match status" value="1"/>
</dbReference>
<dbReference type="Gene3D" id="3.10.50.10">
    <property type="match status" value="1"/>
</dbReference>
<dbReference type="PANTHER" id="PTHR10127">
    <property type="entry name" value="DISCOIDIN, CUB, EGF, LAMININ , AND ZINC METALLOPROTEASE DOMAIN CONTAINING"/>
    <property type="match status" value="1"/>
</dbReference>
<dbReference type="CDD" id="cd04280">
    <property type="entry name" value="ZnMc_astacin_like"/>
    <property type="match status" value="1"/>
</dbReference>
<dbReference type="SMART" id="SM00235">
    <property type="entry name" value="ZnMc"/>
    <property type="match status" value="1"/>
</dbReference>
<dbReference type="Proteomes" id="UP000192578">
    <property type="component" value="Unassembled WGS sequence"/>
</dbReference>
<evidence type="ECO:0000256" key="7">
    <source>
        <dbReference type="RuleBase" id="RU361183"/>
    </source>
</evidence>
<dbReference type="PROSITE" id="PS51864">
    <property type="entry name" value="ASTACIN"/>
    <property type="match status" value="2"/>
</dbReference>
<evidence type="ECO:0000256" key="4">
    <source>
        <dbReference type="ARBA" id="ARBA00022833"/>
    </source>
</evidence>
<dbReference type="GO" id="GO:0006508">
    <property type="term" value="P:proteolysis"/>
    <property type="evidence" value="ECO:0007669"/>
    <property type="project" value="UniProtKB-KW"/>
</dbReference>
<dbReference type="Pfam" id="PF00704">
    <property type="entry name" value="Glyco_hydro_18"/>
    <property type="match status" value="1"/>
</dbReference>
<feature type="binding site" evidence="6">
    <location>
        <position position="270"/>
    </location>
    <ligand>
        <name>Zn(2+)</name>
        <dbReference type="ChEBI" id="CHEBI:29105"/>
        <note>catalytic</note>
    </ligand>
</feature>